<gene>
    <name evidence="1" type="ORF">JQ615_41495</name>
</gene>
<dbReference type="EMBL" id="JAFCJH010000111">
    <property type="protein sequence ID" value="MBR0801809.1"/>
    <property type="molecule type" value="Genomic_DNA"/>
</dbReference>
<organism evidence="1 2">
    <name type="scientific">Bradyrhizobium jicamae</name>
    <dbReference type="NCBI Taxonomy" id="280332"/>
    <lineage>
        <taxon>Bacteria</taxon>
        <taxon>Pseudomonadati</taxon>
        <taxon>Pseudomonadota</taxon>
        <taxon>Alphaproteobacteria</taxon>
        <taxon>Hyphomicrobiales</taxon>
        <taxon>Nitrobacteraceae</taxon>
        <taxon>Bradyrhizobium</taxon>
    </lineage>
</organism>
<name>A0ABS5FYB1_9BRAD</name>
<dbReference type="Proteomes" id="UP001315278">
    <property type="component" value="Unassembled WGS sequence"/>
</dbReference>
<keyword evidence="2" id="KW-1185">Reference proteome</keyword>
<reference evidence="2" key="1">
    <citation type="journal article" date="2021" name="ISME J.">
        <title>Evolutionary origin and ecological implication of a unique nif island in free-living Bradyrhizobium lineages.</title>
        <authorList>
            <person name="Tao J."/>
        </authorList>
    </citation>
    <scope>NUCLEOTIDE SEQUENCE [LARGE SCALE GENOMIC DNA]</scope>
    <source>
        <strain evidence="2">SZCCT0434</strain>
    </source>
</reference>
<evidence type="ECO:0000313" key="2">
    <source>
        <dbReference type="Proteomes" id="UP001315278"/>
    </source>
</evidence>
<protein>
    <submittedName>
        <fullName evidence="1">Transposase</fullName>
    </submittedName>
</protein>
<accession>A0ABS5FYB1</accession>
<proteinExistence type="predicted"/>
<sequence length="102" mass="11651">MKFIRIGVDLAKNYFQIHALSNEAAPAVKRKLTRRTMREFFSKIEPCRVGMEACGSAHYWARELKAMGHDVSLMPPAYTKPYGAPRRRVLPVEEGSTQRIVD</sequence>
<comment type="caution">
    <text evidence="1">The sequence shown here is derived from an EMBL/GenBank/DDBJ whole genome shotgun (WGS) entry which is preliminary data.</text>
</comment>
<evidence type="ECO:0000313" key="1">
    <source>
        <dbReference type="EMBL" id="MBR0801809.1"/>
    </source>
</evidence>